<dbReference type="NCBIfam" id="TIGR01168">
    <property type="entry name" value="YSIRK_signal"/>
    <property type="match status" value="1"/>
</dbReference>
<keyword evidence="6 19" id="KW-0645">Protease</keyword>
<evidence type="ECO:0000256" key="11">
    <source>
        <dbReference type="ARBA" id="ARBA00022833"/>
    </source>
</evidence>
<keyword evidence="13 19" id="KW-0482">Metalloprotease</keyword>
<feature type="transmembrane region" description="Helical" evidence="17">
    <location>
        <begin position="131"/>
        <end position="153"/>
    </location>
</feature>
<accession>A0A0B7GSA0</accession>
<sequence length="1937" mass="212621">MKRFEKVQERIQKYSIRKLSVGVGSVAIAALIFGSSLSSSTVAADEVGGGATAHYTYVEEQELTEQEKGLIKKGLPENLQTGENYYLIYRKQDGQAVLPSTGNNGQPLLGLFAGTAILAVMVFSRKKSGKLLGVLLLGSFGQTVLQSPQAFALENRELLSYNRQVAVSSTVSEADVTIAGYNYIGYFTASDLLALTGTKPASLSAGQEARGQAELSEAAKEDSDSIDRAAQGGVLYQLNPAANDSGQSGKLPAPQPSNPTIETAKGESLQEPALPEYTGGVNGESLVQADNPSYTISEGTAGDTAPVEPALPEYMGSVNGESLVQVENPDYTAPVGTAGDTAPVEPTLPEYTGGVNGGSTVQADNPVYDAPIGTVGDIAPVEPALPEYTGGVNGESVVQADNPVYDAPVATVSDPAPVQSGLPEYTGGVNGESTVQPEQPSLHTDIKLETIEPQVVNKTDDSKYLDEETTVDGTPGQKEIVTSYEVLDGNRISEPQTTERILHEAVDTVVTRGSKARINKEELSKQLALAAAVDPAVYTNQSYQQLQAIKNMATTVYQTSSSQDEVDAGVNQLKQALADLLALKAAPTLTVSAVKKDELQKSVQVQYQLTDRDQAFTSAYVRLKKDGQLIAEQNLAAGQLTASFSGLDYYTTYKIETTLSYDLGNGPESQELAQETVQLDLKKVELKSITNVSLMKVENGQTKLMPTLAEKPANLDQYYLHFTSDQFKDTVLPVTSIEEVVVNNQPVFKIQAQLPDLLQRSATGLQNSFDFYLEKAKKREGNVYYDFQDLLDGIKEDPSGTFILGRSISAKLIDKPANSKSYLQGEFKGQLIGGQNGERHAILDLAHPLFDTITGGTVKDIDFKRVNMVYPDSQAGDTIATIAARLKNKGVIENVNVQGYLEGRDHIAGLVNNIEGQSRVENVSFKGQIKSKGGNSVTAGIAGTNAMSLVKRAYVEADIWVKSGQNAGMLVAQNFTDYSGSGWGNWGKLMQSVAKGKLEDAGSRNSAGIAASIWPYGTINDTVSYATVVNGKELFSSDNEITDAWMGQKLQNLFGVQGQSSGTKTGKDAKFRRLTEAEAEQKVKSYQITALEQASANEVTTEKLNAAILRTSTYQDKPGYKAENEQLYQNLERFMPFYNQEFLIHESNKLVDAGKAGDLLTKKVLSVQALKGNQFVAGGTDADKILVHFADGSKTIYNLQNQARFEQTALPEYQIAELGTVYTPNHSTAVKEDLLAQLTESLKSFELYSDEVYRSVGLPNDNDKVNKVKRLFLDESLAEVKANLQDMLGKLLANEWTRFHADNPAANEALKAKIEENKTAIMLGLTYLNRYYDLKFGDYNLKELVLFKPDFYGEKVPLLDRLIKIGRSTENQLKGADNVNMFARQLKAESKSSELVAYLDYNRRLLTDFADMDSWFKDATRGFIQFEERQSEVEEIKTAKYRVFDNLNSEYFSNYILPLLTLKNTRLAILSNYSTMAFVNRDKRRSWSDERFNARIKEVATQHRNHVDTWYKLLSDDIKSRMVKENVTAVWDGFDVEGRGWIDVNGNDNKGNPYAPSREFFNLVGGRAGGWYKSNGYGAHAAGSIRVNFEAFDLLTEYGVSVFTHELTHVNDRDIYLGGHGRRQGIGPEGYAQGLLQSPVPDQPGWGALGLNMAFDRPNNGSLIFNSSPSLFKNRADIDHYMKGYNDTLMLLDYLEGQAVVAKGNEAAAKWFKKVEPKVVDPRTQYDVVRELTAEEKAAMSVSSVEDLVDQGLLSNRAVDNRTYNPADYDSSYISIDFMTGIYGGGQNNTGAPGALMFKHNTFRIWGYYGYEKGFVSYASNKHRKTANEQGVTGLSDNFIIKQISEGEFETMEAFKKAYFRQVAEKAQNLGIKPVTVNGKVYSTYEELKAGFAEAVDKDLKKSRVDERATKDFKYAVFTQLLKNTNSFMDENSIWGS</sequence>
<dbReference type="InterPro" id="IPR011505">
    <property type="entry name" value="Peptidase_M26_C_dom"/>
</dbReference>
<keyword evidence="9" id="KW-0732">Signal</keyword>
<evidence type="ECO:0000313" key="20">
    <source>
        <dbReference type="Proteomes" id="UP000183504"/>
    </source>
</evidence>
<evidence type="ECO:0000256" key="17">
    <source>
        <dbReference type="SAM" id="Phobius"/>
    </source>
</evidence>
<evidence type="ECO:0000313" key="19">
    <source>
        <dbReference type="EMBL" id="CEL91118.1"/>
    </source>
</evidence>
<evidence type="ECO:0000256" key="7">
    <source>
        <dbReference type="ARBA" id="ARBA00022692"/>
    </source>
</evidence>
<dbReference type="RefSeq" id="WP_072074573.1">
    <property type="nucleotide sequence ID" value="NZ_CDMW01000001.1"/>
</dbReference>
<comment type="subcellular location">
    <subcellularLocation>
        <location evidence="2">Membrane</location>
        <topology evidence="2">Multi-pass membrane protein</topology>
    </subcellularLocation>
</comment>
<dbReference type="Pfam" id="PF05342">
    <property type="entry name" value="Peptidase_M26_N"/>
    <property type="match status" value="1"/>
</dbReference>
<organism evidence="19 20">
    <name type="scientific">Streptococcus sanguinis</name>
    <dbReference type="NCBI Taxonomy" id="1305"/>
    <lineage>
        <taxon>Bacteria</taxon>
        <taxon>Bacillati</taxon>
        <taxon>Bacillota</taxon>
        <taxon>Bacilli</taxon>
        <taxon>Lactobacillales</taxon>
        <taxon>Streptococcaceae</taxon>
        <taxon>Streptococcus</taxon>
    </lineage>
</organism>
<evidence type="ECO:0000256" key="2">
    <source>
        <dbReference type="ARBA" id="ARBA00004141"/>
    </source>
</evidence>
<dbReference type="Pfam" id="PF07580">
    <property type="entry name" value="Peptidase_M26_C"/>
    <property type="match status" value="1"/>
</dbReference>
<keyword evidence="8" id="KW-0479">Metal-binding</keyword>
<dbReference type="SMART" id="SM01208">
    <property type="entry name" value="G5"/>
    <property type="match status" value="1"/>
</dbReference>
<keyword evidence="15 17" id="KW-0472">Membrane</keyword>
<dbReference type="InterPro" id="IPR005877">
    <property type="entry name" value="YSIRK_signal_dom"/>
</dbReference>
<evidence type="ECO:0000256" key="15">
    <source>
        <dbReference type="ARBA" id="ARBA00023136"/>
    </source>
</evidence>
<dbReference type="Pfam" id="PF04650">
    <property type="entry name" value="YSIRK_signal"/>
    <property type="match status" value="1"/>
</dbReference>
<keyword evidence="4" id="KW-0134">Cell wall</keyword>
<dbReference type="EMBL" id="CDMW01000001">
    <property type="protein sequence ID" value="CEL91118.1"/>
    <property type="molecule type" value="Genomic_DNA"/>
</dbReference>
<dbReference type="InterPro" id="IPR019931">
    <property type="entry name" value="LPXTG_anchor"/>
</dbReference>
<evidence type="ECO:0000256" key="5">
    <source>
        <dbReference type="ARBA" id="ARBA00022525"/>
    </source>
</evidence>
<dbReference type="GO" id="GO:0005576">
    <property type="term" value="C:extracellular region"/>
    <property type="evidence" value="ECO:0007669"/>
    <property type="project" value="InterPro"/>
</dbReference>
<evidence type="ECO:0000256" key="13">
    <source>
        <dbReference type="ARBA" id="ARBA00023049"/>
    </source>
</evidence>
<reference evidence="19 20" key="1">
    <citation type="submission" date="2015-01" db="EMBL/GenBank/DDBJ databases">
        <authorList>
            <person name="Pelicic Vladimir"/>
        </authorList>
    </citation>
    <scope>NUCLEOTIDE SEQUENCE [LARGE SCALE GENOMIC DNA]</scope>
    <source>
        <strain evidence="19 20">2908</strain>
    </source>
</reference>
<dbReference type="Proteomes" id="UP000183504">
    <property type="component" value="Unassembled WGS sequence"/>
</dbReference>
<evidence type="ECO:0000256" key="9">
    <source>
        <dbReference type="ARBA" id="ARBA00022729"/>
    </source>
</evidence>
<keyword evidence="7 17" id="KW-0812">Transmembrane</keyword>
<comment type="similarity">
    <text evidence="3">Belongs to the peptidase M26 family.</text>
</comment>
<dbReference type="GO" id="GO:0016020">
    <property type="term" value="C:membrane"/>
    <property type="evidence" value="ECO:0007669"/>
    <property type="project" value="UniProtKB-SubCell"/>
</dbReference>
<evidence type="ECO:0000256" key="6">
    <source>
        <dbReference type="ARBA" id="ARBA00022670"/>
    </source>
</evidence>
<comment type="cofactor">
    <cofactor evidence="1">
        <name>Zn(2+)</name>
        <dbReference type="ChEBI" id="CHEBI:29105"/>
    </cofactor>
</comment>
<dbReference type="InterPro" id="IPR011098">
    <property type="entry name" value="G5_dom"/>
</dbReference>
<evidence type="ECO:0000256" key="3">
    <source>
        <dbReference type="ARBA" id="ARBA00005425"/>
    </source>
</evidence>
<dbReference type="Gene3D" id="2.160.20.110">
    <property type="match status" value="1"/>
</dbReference>
<dbReference type="InterPro" id="IPR008006">
    <property type="entry name" value="Peptidase_M26_N_dom"/>
</dbReference>
<dbReference type="Pfam" id="PF00746">
    <property type="entry name" value="Gram_pos_anchor"/>
    <property type="match status" value="1"/>
</dbReference>
<dbReference type="GO" id="GO:0008270">
    <property type="term" value="F:zinc ion binding"/>
    <property type="evidence" value="ECO:0007669"/>
    <property type="project" value="InterPro"/>
</dbReference>
<feature type="domain" description="G5" evidence="18">
    <location>
        <begin position="432"/>
        <end position="516"/>
    </location>
</feature>
<dbReference type="Pfam" id="PF07501">
    <property type="entry name" value="G5"/>
    <property type="match status" value="1"/>
</dbReference>
<evidence type="ECO:0000256" key="8">
    <source>
        <dbReference type="ARBA" id="ARBA00022723"/>
    </source>
</evidence>
<evidence type="ECO:0000256" key="4">
    <source>
        <dbReference type="ARBA" id="ARBA00022512"/>
    </source>
</evidence>
<keyword evidence="5" id="KW-0964">Secreted</keyword>
<gene>
    <name evidence="19" type="primary">zmpB</name>
    <name evidence="19" type="ORF">SSV_1839</name>
</gene>
<evidence type="ECO:0000259" key="18">
    <source>
        <dbReference type="PROSITE" id="PS51109"/>
    </source>
</evidence>
<dbReference type="PROSITE" id="PS51109">
    <property type="entry name" value="G5"/>
    <property type="match status" value="1"/>
</dbReference>
<name>A0A0B7GSA0_STRSA</name>
<keyword evidence="10 19" id="KW-0378">Hydrolase</keyword>
<protein>
    <submittedName>
        <fullName evidence="19">Zinc metalloprotease ZmpB</fullName>
        <ecNumber evidence="19">3.4.24.-</ecNumber>
    </submittedName>
</protein>
<evidence type="ECO:0000256" key="10">
    <source>
        <dbReference type="ARBA" id="ARBA00022801"/>
    </source>
</evidence>
<evidence type="ECO:0000256" key="12">
    <source>
        <dbReference type="ARBA" id="ARBA00022989"/>
    </source>
</evidence>
<dbReference type="Gene3D" id="2.20.230.10">
    <property type="entry name" value="Resuscitation-promoting factor rpfb"/>
    <property type="match status" value="1"/>
</dbReference>
<feature type="transmembrane region" description="Helical" evidence="17">
    <location>
        <begin position="107"/>
        <end position="124"/>
    </location>
</feature>
<evidence type="ECO:0000256" key="14">
    <source>
        <dbReference type="ARBA" id="ARBA00023088"/>
    </source>
</evidence>
<dbReference type="GO" id="GO:0004222">
    <property type="term" value="F:metalloendopeptidase activity"/>
    <property type="evidence" value="ECO:0007669"/>
    <property type="project" value="InterPro"/>
</dbReference>
<evidence type="ECO:0000256" key="16">
    <source>
        <dbReference type="SAM" id="MobiDB-lite"/>
    </source>
</evidence>
<keyword evidence="11" id="KW-0862">Zinc</keyword>
<feature type="region of interest" description="Disordered" evidence="16">
    <location>
        <begin position="239"/>
        <end position="263"/>
    </location>
</feature>
<dbReference type="EC" id="3.4.24.-" evidence="19"/>
<dbReference type="GO" id="GO:0006508">
    <property type="term" value="P:proteolysis"/>
    <property type="evidence" value="ECO:0007669"/>
    <property type="project" value="UniProtKB-KW"/>
</dbReference>
<keyword evidence="14" id="KW-0572">Peptidoglycan-anchor</keyword>
<evidence type="ECO:0000256" key="1">
    <source>
        <dbReference type="ARBA" id="ARBA00001947"/>
    </source>
</evidence>
<proteinExistence type="inferred from homology"/>
<keyword evidence="12 17" id="KW-1133">Transmembrane helix</keyword>